<feature type="transmembrane region" description="Helical" evidence="2">
    <location>
        <begin position="43"/>
        <end position="64"/>
    </location>
</feature>
<feature type="transmembrane region" description="Helical" evidence="2">
    <location>
        <begin position="15"/>
        <end position="37"/>
    </location>
</feature>
<dbReference type="EMBL" id="FXYF01000017">
    <property type="protein sequence ID" value="SMX49733.1"/>
    <property type="molecule type" value="Genomic_DNA"/>
</dbReference>
<dbReference type="RefSeq" id="WP_094023154.1">
    <property type="nucleotide sequence ID" value="NZ_FXYF01000017.1"/>
</dbReference>
<dbReference type="InterPro" id="IPR021682">
    <property type="entry name" value="DUF2933"/>
</dbReference>
<organism evidence="3 4">
    <name type="scientific">Maliponia aquimaris</name>
    <dbReference type="NCBI Taxonomy" id="1673631"/>
    <lineage>
        <taxon>Bacteria</taxon>
        <taxon>Pseudomonadati</taxon>
        <taxon>Pseudomonadota</taxon>
        <taxon>Alphaproteobacteria</taxon>
        <taxon>Rhodobacterales</taxon>
        <taxon>Paracoccaceae</taxon>
        <taxon>Maliponia</taxon>
    </lineage>
</organism>
<sequence>MTRQTQTNKPFQDRLMHYGMMACCALMLLPIAGYFVAGGTLSGLWGNAAAFAPLLLCVGAHLVMHKAVGKSCHSRRTATETAEDSTVETAAKQNVLGRKTG</sequence>
<evidence type="ECO:0000313" key="3">
    <source>
        <dbReference type="EMBL" id="SMX49733.1"/>
    </source>
</evidence>
<keyword evidence="2" id="KW-0472">Membrane</keyword>
<proteinExistence type="predicted"/>
<keyword evidence="4" id="KW-1185">Reference proteome</keyword>
<evidence type="ECO:0000256" key="1">
    <source>
        <dbReference type="SAM" id="MobiDB-lite"/>
    </source>
</evidence>
<evidence type="ECO:0000256" key="2">
    <source>
        <dbReference type="SAM" id="Phobius"/>
    </source>
</evidence>
<reference evidence="3 4" key="1">
    <citation type="submission" date="2017-05" db="EMBL/GenBank/DDBJ databases">
        <authorList>
            <person name="Song R."/>
            <person name="Chenine A.L."/>
            <person name="Ruprecht R.M."/>
        </authorList>
    </citation>
    <scope>NUCLEOTIDE SEQUENCE [LARGE SCALE GENOMIC DNA]</scope>
    <source>
        <strain evidence="3 4">CECT 8898</strain>
    </source>
</reference>
<evidence type="ECO:0008006" key="5">
    <source>
        <dbReference type="Google" id="ProtNLM"/>
    </source>
</evidence>
<gene>
    <name evidence="3" type="ORF">MAA8898_04415</name>
</gene>
<dbReference type="AlphaFoldDB" id="A0A238L3S6"/>
<protein>
    <recommendedName>
        <fullName evidence="5">DUF2933 domain-containing protein</fullName>
    </recommendedName>
</protein>
<accession>A0A238L3S6</accession>
<dbReference type="Pfam" id="PF11666">
    <property type="entry name" value="DUF2933"/>
    <property type="match status" value="1"/>
</dbReference>
<dbReference type="Proteomes" id="UP000207598">
    <property type="component" value="Unassembled WGS sequence"/>
</dbReference>
<keyword evidence="2" id="KW-1133">Transmembrane helix</keyword>
<feature type="region of interest" description="Disordered" evidence="1">
    <location>
        <begin position="77"/>
        <end position="101"/>
    </location>
</feature>
<name>A0A238L3S6_9RHOB</name>
<evidence type="ECO:0000313" key="4">
    <source>
        <dbReference type="Proteomes" id="UP000207598"/>
    </source>
</evidence>
<keyword evidence="2" id="KW-0812">Transmembrane</keyword>
<dbReference type="OrthoDB" id="7850212at2"/>